<organism evidence="1 2">
    <name type="scientific">Tritrichomonas musculus</name>
    <dbReference type="NCBI Taxonomy" id="1915356"/>
    <lineage>
        <taxon>Eukaryota</taxon>
        <taxon>Metamonada</taxon>
        <taxon>Parabasalia</taxon>
        <taxon>Tritrichomonadida</taxon>
        <taxon>Tritrichomonadidae</taxon>
        <taxon>Tritrichomonas</taxon>
    </lineage>
</organism>
<dbReference type="Proteomes" id="UP001470230">
    <property type="component" value="Unassembled WGS sequence"/>
</dbReference>
<evidence type="ECO:0000313" key="2">
    <source>
        <dbReference type="Proteomes" id="UP001470230"/>
    </source>
</evidence>
<protein>
    <recommendedName>
        <fullName evidence="3">DUF3447 domain-containing protein</fullName>
    </recommendedName>
</protein>
<evidence type="ECO:0000313" key="1">
    <source>
        <dbReference type="EMBL" id="KAK8889062.1"/>
    </source>
</evidence>
<proteinExistence type="predicted"/>
<dbReference type="InterPro" id="IPR036770">
    <property type="entry name" value="Ankyrin_rpt-contain_sf"/>
</dbReference>
<accession>A0ABR2KDU6</accession>
<evidence type="ECO:0008006" key="3">
    <source>
        <dbReference type="Google" id="ProtNLM"/>
    </source>
</evidence>
<sequence>MSYLEEIRQIQSDLLEFLDDEPNNEENFIKLSASFEYYNINDTQNKLKLILRLISKISNNYNRKKDFFDKIDRVLTHFKDKIKEYFSNFEIFRIFKSNKRILLFLIEQGIMTIDKYIITIITKQKYVDSKYPQYFQPEIKPFITSEFIEKYHQKNKINNSEKQQVNNNDNNWIEDIEKELPDHFYEKRKIGENDDYLCGLIREDLVKEFISHVYKTNLPLDTFIKTSIYETNSFLLRKDKISLIEYAAFFGAIQIFQYLRINEVTLTQKLWLFTIHGKNAEMIHLLEDKDILPEDKTYKTCFKQSIIYHHNDVANYFQNNCLQTDEENTYETFIKSIKNYNFAFIQNEFINNSAFNELCKYDYYILVEILLNNANIDLNMLVISIVI</sequence>
<gene>
    <name evidence="1" type="ORF">M9Y10_033805</name>
</gene>
<dbReference type="PANTHER" id="PTHR24159:SF5">
    <property type="entry name" value="ANK_REP_REGION DOMAIN-CONTAINING PROTEIN"/>
    <property type="match status" value="1"/>
</dbReference>
<reference evidence="1 2" key="1">
    <citation type="submission" date="2024-04" db="EMBL/GenBank/DDBJ databases">
        <title>Tritrichomonas musculus Genome.</title>
        <authorList>
            <person name="Alves-Ferreira E."/>
            <person name="Grigg M."/>
            <person name="Lorenzi H."/>
            <person name="Galac M."/>
        </authorList>
    </citation>
    <scope>NUCLEOTIDE SEQUENCE [LARGE SCALE GENOMIC DNA]</scope>
    <source>
        <strain evidence="1 2">EAF2021</strain>
    </source>
</reference>
<name>A0ABR2KDU6_9EUKA</name>
<dbReference type="EMBL" id="JAPFFF010000005">
    <property type="protein sequence ID" value="KAK8889062.1"/>
    <property type="molecule type" value="Genomic_DNA"/>
</dbReference>
<dbReference type="SUPFAM" id="SSF48403">
    <property type="entry name" value="Ankyrin repeat"/>
    <property type="match status" value="1"/>
</dbReference>
<keyword evidence="2" id="KW-1185">Reference proteome</keyword>
<comment type="caution">
    <text evidence="1">The sequence shown here is derived from an EMBL/GenBank/DDBJ whole genome shotgun (WGS) entry which is preliminary data.</text>
</comment>
<dbReference type="PANTHER" id="PTHR24159">
    <property type="match status" value="1"/>
</dbReference>